<name>A0ABT3TGA0_9GAMM</name>
<dbReference type="Gene3D" id="3.40.720.10">
    <property type="entry name" value="Alkaline Phosphatase, subunit A"/>
    <property type="match status" value="1"/>
</dbReference>
<keyword evidence="1" id="KW-1133">Transmembrane helix</keyword>
<evidence type="ECO:0000313" key="3">
    <source>
        <dbReference type="Proteomes" id="UP001143362"/>
    </source>
</evidence>
<feature type="transmembrane region" description="Helical" evidence="1">
    <location>
        <begin position="38"/>
        <end position="61"/>
    </location>
</feature>
<comment type="caution">
    <text evidence="2">The sequence shown here is derived from an EMBL/GenBank/DDBJ whole genome shotgun (WGS) entry which is preliminary data.</text>
</comment>
<gene>
    <name evidence="2" type="ORF">EYC98_10565</name>
</gene>
<sequence length="677" mass="77194">MPNQNSNLRFLSLLPTPILVFISNALPLYIINQSELNYQWTVLAPFIIAAFITLFFGLFLLSLRLSLVSRAFIWLYYLSGPGLLIYSLLRGIESLGMETAPSLFTYTLFFFFFVAGLASRVEPSKFVSLLAVFGTLLVLQTVISVGNNVELKKGTHQSLPRQPEFKSSEERLPNIYHLVLDEYQSDFFDTQISDTLKSKLSGFKYYSNAAALYDMTNWSIPSMFLGEEYRSQETDLSYQNRAFNSESSFLQQLKDTGYSTSAYTRKLYPFDLGLFDETYVHSKNSMEITFDNSDAFIALWVYRVLPHLLSKKLAENRVLIDPTTYASLNKNTFLADSAPQESMLSYLNYLENEHKLTGHSRYTYIHLLLPHSPYIYSSDCEEINNSSMAVQSECATKLILDLVTELRKLGRYDRSLIIVNGDHGSNYRKSESLWKNTNDGRSHRSLLLIKPSLADSEKPLSRILASVSILDISKGVEQFLEMQTSLHKTMPWWNNDRLTSMPQPERFFFRVNQSNQTMQKFKIDDGQKLLPVGEINYSTSNSTENFRGVATVFPVNKVIEAENGFLSPATEVGNTIPGVHGSYVSLGTKTYQFSLAEKAEVRIRIRVLAPNGNSDSTFLRINDGAPLRWDIAVREKWHWSSYKSSWVLDKGLHTVSFLYREPIYIDQIELVSTTSSD</sequence>
<feature type="transmembrane region" description="Helical" evidence="1">
    <location>
        <begin position="101"/>
        <end position="119"/>
    </location>
</feature>
<protein>
    <recommendedName>
        <fullName evidence="4">Sulfatase N-terminal domain-containing protein</fullName>
    </recommendedName>
</protein>
<evidence type="ECO:0000256" key="1">
    <source>
        <dbReference type="SAM" id="Phobius"/>
    </source>
</evidence>
<dbReference type="InterPro" id="IPR017850">
    <property type="entry name" value="Alkaline_phosphatase_core_sf"/>
</dbReference>
<keyword evidence="3" id="KW-1185">Reference proteome</keyword>
<feature type="transmembrane region" description="Helical" evidence="1">
    <location>
        <begin position="126"/>
        <end position="146"/>
    </location>
</feature>
<feature type="transmembrane region" description="Helical" evidence="1">
    <location>
        <begin position="12"/>
        <end position="32"/>
    </location>
</feature>
<dbReference type="SUPFAM" id="SSF53649">
    <property type="entry name" value="Alkaline phosphatase-like"/>
    <property type="match status" value="1"/>
</dbReference>
<dbReference type="Proteomes" id="UP001143362">
    <property type="component" value="Unassembled WGS sequence"/>
</dbReference>
<reference evidence="2" key="1">
    <citation type="submission" date="2019-02" db="EMBL/GenBank/DDBJ databases">
        <authorList>
            <person name="Li S.-H."/>
        </authorList>
    </citation>
    <scope>NUCLEOTIDE SEQUENCE</scope>
    <source>
        <strain evidence="2">IMCC14734</strain>
    </source>
</reference>
<keyword evidence="1" id="KW-0472">Membrane</keyword>
<organism evidence="2 3">
    <name type="scientific">Candidatus Litorirhabdus singularis</name>
    <dbReference type="NCBI Taxonomy" id="2518993"/>
    <lineage>
        <taxon>Bacteria</taxon>
        <taxon>Pseudomonadati</taxon>
        <taxon>Pseudomonadota</taxon>
        <taxon>Gammaproteobacteria</taxon>
        <taxon>Cellvibrionales</taxon>
        <taxon>Halieaceae</taxon>
        <taxon>Candidatus Litorirhabdus</taxon>
    </lineage>
</organism>
<feature type="transmembrane region" description="Helical" evidence="1">
    <location>
        <begin position="73"/>
        <end position="89"/>
    </location>
</feature>
<dbReference type="Gene3D" id="2.60.120.260">
    <property type="entry name" value="Galactose-binding domain-like"/>
    <property type="match status" value="1"/>
</dbReference>
<evidence type="ECO:0008006" key="4">
    <source>
        <dbReference type="Google" id="ProtNLM"/>
    </source>
</evidence>
<dbReference type="CDD" id="cd02795">
    <property type="entry name" value="CBM6-CBM35-CBM36_like"/>
    <property type="match status" value="1"/>
</dbReference>
<dbReference type="EMBL" id="SHNN01000002">
    <property type="protein sequence ID" value="MCX2981306.1"/>
    <property type="molecule type" value="Genomic_DNA"/>
</dbReference>
<proteinExistence type="predicted"/>
<keyword evidence="1" id="KW-0812">Transmembrane</keyword>
<dbReference type="RefSeq" id="WP_279245307.1">
    <property type="nucleotide sequence ID" value="NZ_SHNN01000002.1"/>
</dbReference>
<evidence type="ECO:0000313" key="2">
    <source>
        <dbReference type="EMBL" id="MCX2981306.1"/>
    </source>
</evidence>
<accession>A0ABT3TGA0</accession>